<dbReference type="GO" id="GO:0080008">
    <property type="term" value="C:Cul4-RING E3 ubiquitin ligase complex"/>
    <property type="evidence" value="ECO:0000318"/>
    <property type="project" value="GO_Central"/>
</dbReference>
<feature type="region of interest" description="Disordered" evidence="2">
    <location>
        <begin position="224"/>
        <end position="284"/>
    </location>
</feature>
<dbReference type="InterPro" id="IPR052596">
    <property type="entry name" value="AMBRA1_autophagy"/>
</dbReference>
<evidence type="ECO:0000256" key="2">
    <source>
        <dbReference type="SAM" id="MobiDB-lite"/>
    </source>
</evidence>
<feature type="compositionally biased region" description="Polar residues" evidence="2">
    <location>
        <begin position="1068"/>
        <end position="1078"/>
    </location>
</feature>
<dbReference type="PANTHER" id="PTHR22874:SF1">
    <property type="entry name" value="ACTIVATING MOLECULE IN BECN1-REGULATED AUTOPHAGY PROTEIN 1"/>
    <property type="match status" value="1"/>
</dbReference>
<feature type="region of interest" description="Disordered" evidence="2">
    <location>
        <begin position="522"/>
        <end position="615"/>
    </location>
</feature>
<dbReference type="Pfam" id="PF00400">
    <property type="entry name" value="WD40"/>
    <property type="match status" value="1"/>
</dbReference>
<feature type="region of interest" description="Disordered" evidence="2">
    <location>
        <begin position="961"/>
        <end position="1078"/>
    </location>
</feature>
<feature type="compositionally biased region" description="Polar residues" evidence="2">
    <location>
        <begin position="484"/>
        <end position="494"/>
    </location>
</feature>
<dbReference type="OMA" id="DHPREMA"/>
<feature type="compositionally biased region" description="Polar residues" evidence="2">
    <location>
        <begin position="226"/>
        <end position="240"/>
    </location>
</feature>
<evidence type="ECO:0008006" key="5">
    <source>
        <dbReference type="Google" id="ProtNLM"/>
    </source>
</evidence>
<feature type="compositionally biased region" description="Polar residues" evidence="2">
    <location>
        <begin position="1030"/>
        <end position="1050"/>
    </location>
</feature>
<feature type="compositionally biased region" description="Polar residues" evidence="2">
    <location>
        <begin position="423"/>
        <end position="434"/>
    </location>
</feature>
<dbReference type="InterPro" id="IPR036322">
    <property type="entry name" value="WD40_repeat_dom_sf"/>
</dbReference>
<feature type="region of interest" description="Disordered" evidence="2">
    <location>
        <begin position="1334"/>
        <end position="1353"/>
    </location>
</feature>
<dbReference type="FunCoup" id="A0A7M7P5A9">
    <property type="interactions" value="1423"/>
</dbReference>
<feature type="compositionally biased region" description="Polar residues" evidence="2">
    <location>
        <begin position="1295"/>
        <end position="1318"/>
    </location>
</feature>
<feature type="compositionally biased region" description="Polar residues" evidence="2">
    <location>
        <begin position="270"/>
        <end position="280"/>
    </location>
</feature>
<feature type="compositionally biased region" description="Low complexity" evidence="2">
    <location>
        <begin position="1180"/>
        <end position="1190"/>
    </location>
</feature>
<dbReference type="EnsemblMetazoa" id="XM_030989566">
    <property type="protein sequence ID" value="XP_030845426"/>
    <property type="gene ID" value="LOC115918760"/>
</dbReference>
<reference evidence="3" key="2">
    <citation type="submission" date="2021-01" db="UniProtKB">
        <authorList>
            <consortium name="EnsemblMetazoa"/>
        </authorList>
    </citation>
    <scope>IDENTIFICATION</scope>
</reference>
<dbReference type="PROSITE" id="PS50082">
    <property type="entry name" value="WD_REPEATS_2"/>
    <property type="match status" value="1"/>
</dbReference>
<name>A0A7M7P5A9_STRPU</name>
<feature type="compositionally biased region" description="Low complexity" evidence="2">
    <location>
        <begin position="1108"/>
        <end position="1119"/>
    </location>
</feature>
<dbReference type="GO" id="GO:0000045">
    <property type="term" value="P:autophagosome assembly"/>
    <property type="evidence" value="ECO:0000318"/>
    <property type="project" value="GO_Central"/>
</dbReference>
<evidence type="ECO:0000313" key="3">
    <source>
        <dbReference type="EnsemblMetazoa" id="XP_030845426"/>
    </source>
</evidence>
<feature type="region of interest" description="Disordered" evidence="2">
    <location>
        <begin position="1366"/>
        <end position="1388"/>
    </location>
</feature>
<feature type="region of interest" description="Disordered" evidence="2">
    <location>
        <begin position="339"/>
        <end position="365"/>
    </location>
</feature>
<feature type="compositionally biased region" description="Basic and acidic residues" evidence="2">
    <location>
        <begin position="963"/>
        <end position="988"/>
    </location>
</feature>
<dbReference type="InParanoid" id="A0A7M7P5A9"/>
<feature type="repeat" description="WD" evidence="1">
    <location>
        <begin position="110"/>
        <end position="145"/>
    </location>
</feature>
<feature type="region of interest" description="Disordered" evidence="2">
    <location>
        <begin position="1213"/>
        <end position="1318"/>
    </location>
</feature>
<dbReference type="PANTHER" id="PTHR22874">
    <property type="entry name" value="ACTIVATING MOLECULE IN BECN1-REGULATED AUTOPHAGY PROTEIN 1"/>
    <property type="match status" value="1"/>
</dbReference>
<organism evidence="3 4">
    <name type="scientific">Strongylocentrotus purpuratus</name>
    <name type="common">Purple sea urchin</name>
    <dbReference type="NCBI Taxonomy" id="7668"/>
    <lineage>
        <taxon>Eukaryota</taxon>
        <taxon>Metazoa</taxon>
        <taxon>Echinodermata</taxon>
        <taxon>Eleutherozoa</taxon>
        <taxon>Echinozoa</taxon>
        <taxon>Echinoidea</taxon>
        <taxon>Euechinoidea</taxon>
        <taxon>Echinacea</taxon>
        <taxon>Camarodonta</taxon>
        <taxon>Echinidea</taxon>
        <taxon>Strongylocentrotidae</taxon>
        <taxon>Strongylocentrotus</taxon>
    </lineage>
</organism>
<reference evidence="4" key="1">
    <citation type="submission" date="2015-02" db="EMBL/GenBank/DDBJ databases">
        <title>Genome sequencing for Strongylocentrotus purpuratus.</title>
        <authorList>
            <person name="Murali S."/>
            <person name="Liu Y."/>
            <person name="Vee V."/>
            <person name="English A."/>
            <person name="Wang M."/>
            <person name="Skinner E."/>
            <person name="Han Y."/>
            <person name="Muzny D.M."/>
            <person name="Worley K.C."/>
            <person name="Gibbs R.A."/>
        </authorList>
    </citation>
    <scope>NUCLEOTIDE SEQUENCE</scope>
</reference>
<proteinExistence type="predicted"/>
<dbReference type="InterPro" id="IPR015943">
    <property type="entry name" value="WD40/YVTN_repeat-like_dom_sf"/>
</dbReference>
<dbReference type="InterPro" id="IPR001680">
    <property type="entry name" value="WD40_rpt"/>
</dbReference>
<dbReference type="OrthoDB" id="6363363at2759"/>
<dbReference type="GO" id="GO:0000423">
    <property type="term" value="P:mitophagy"/>
    <property type="evidence" value="ECO:0000318"/>
    <property type="project" value="GO_Central"/>
</dbReference>
<feature type="compositionally biased region" description="Polar residues" evidence="2">
    <location>
        <begin position="1095"/>
        <end position="1105"/>
    </location>
</feature>
<feature type="compositionally biased region" description="Polar residues" evidence="2">
    <location>
        <begin position="339"/>
        <end position="348"/>
    </location>
</feature>
<accession>A0A7M7P5A9</accession>
<feature type="region of interest" description="Disordered" evidence="2">
    <location>
        <begin position="400"/>
        <end position="440"/>
    </location>
</feature>
<dbReference type="Proteomes" id="UP000007110">
    <property type="component" value="Unassembled WGS sequence"/>
</dbReference>
<feature type="compositionally biased region" description="Low complexity" evidence="2">
    <location>
        <begin position="860"/>
        <end position="874"/>
    </location>
</feature>
<evidence type="ECO:0000256" key="1">
    <source>
        <dbReference type="PROSITE-ProRule" id="PRU00221"/>
    </source>
</evidence>
<feature type="region of interest" description="Disordered" evidence="2">
    <location>
        <begin position="1095"/>
        <end position="1196"/>
    </location>
</feature>
<dbReference type="GeneID" id="115918760"/>
<feature type="region of interest" description="Disordered" evidence="2">
    <location>
        <begin position="856"/>
        <end position="879"/>
    </location>
</feature>
<sequence>MRSSFATGNLQRFFFGDRGKMKPPKNVFRGVRDRSIGIRRKPGRNDILKNHADFIGAKYSSQIVPLRLPSDVRSTFLVSFSYDSTLMASTHGNHHIYIWRVKTRKCILTLAGHPRTPWTIMFHPSSKEVLASGCLGGEVRVWDLQGSSEKWCSPSRTTITSLSFHPRDRLLAIATGNQIFLWDWNEPSPFTSVQTNNTFETVRLVKFDSLGHFLLTGIANLLPEQDASNSDENTQDSNQGSEESDPEPLEPDTYPAPSIPEPSIPPDILQGQQGDSSLNRPISPESMDTLEQAREYAASVTLNALRTRHQRGFVPGVPIDPPNYPSSFAQPLGYITRTSLPTHDSAGSSMRRLPGSSRERRMRHSVESLSNLANFASNPPTNSLSQLSQNLTNEFALPRPAPVEADSHSPTNEHPQEIIIPSDGSSDTPSSQTDEPGPAEPVMVEVEGENVQVAVVTDTRAAPLFQPRAESAYVGRIPSRRPRTQQSADSSGSHFPTALSHALSVRGRSVARYQAQLSRRSLPSNLSIPGRRFGQGASGDLPLSREEGEGPPCPEGSSRRRRAVPQLSRRSLQGQLNIPGRRYNPGVIGEQPLSRQGDEDGQSGEGLRRRRPSRFGFHRTALRRRVLHSHYSTSLFDNTQPPSPSVHYAINRAIANALAGRGQMAVANNISNRTHRLQWWDMSDFFLPDITDAQSNVIVSECKIHNDASVDISSDRRLAAFIPSHMGFPDHGVLAVCSLERHNLGEVLFTKSFGPNAITVSLSPSGNYILVGLAARRLQWQMFHGLMADVYQLQKPEAGEDSMTFVNRIIHPLDPQQRLVVSVNIARWIPRPGAGLVYGTNRGDLCFCTPKIDNEDEPVVSESTSTSEPSEASANQLDMVERRRSYRELGMMAVRLSNSQTGSPSGEASRQASVSQSTQTGNNVFQNMATQTDFGNEGHVAGRERIAERRSDVFEALRSGTFVEERAGENSEESAQRAEDESREEEMQRPSGSHHRRASHDGATEERDESSGSTANVRGSVRGECCDASTEITNHDNQYTRGQVGSSGNERNSRRTFTEDNHSELDNASRTSEGSATFSRLSSTNVTCHQPCETNSAYFPSSNNPDARIISPRTIPSRRLSADRDIPASSHSCRMLHLDSQDEMESSQQPNSTSQDNGIRSSSIGTERSAFHAVGPGGDASSSALSSSSSVTTISYGHRTLSRGPIRFIESMSQESDGSDPEEQRNMTGVSQSLNSRGRSNQSIRHNLTLDLTASHVVQPSTSEGRSLGDTEEGSPATSESPRSRLSHHVIEGQRSAQNVSSRPRTHTNPNSPMRNSHVNVQASNQNTEQFVRTESLQDQDQDQELASVPIPDLVRGTEGRIREGARGQGQVTMEVDDDILNETAQDT</sequence>
<protein>
    <recommendedName>
        <fullName evidence="5">Activating molecule in BECN1-regulated autophagy protein 1</fullName>
    </recommendedName>
</protein>
<feature type="compositionally biased region" description="Polar residues" evidence="2">
    <location>
        <begin position="1146"/>
        <end position="1166"/>
    </location>
</feature>
<dbReference type="RefSeq" id="XP_030845426.1">
    <property type="nucleotide sequence ID" value="XM_030989566.1"/>
</dbReference>
<dbReference type="SUPFAM" id="SSF50978">
    <property type="entry name" value="WD40 repeat-like"/>
    <property type="match status" value="1"/>
</dbReference>
<dbReference type="KEGG" id="spu:115918760"/>
<feature type="region of interest" description="Disordered" evidence="2">
    <location>
        <begin position="897"/>
        <end position="919"/>
    </location>
</feature>
<evidence type="ECO:0000313" key="4">
    <source>
        <dbReference type="Proteomes" id="UP000007110"/>
    </source>
</evidence>
<dbReference type="GO" id="GO:1990756">
    <property type="term" value="F:ubiquitin-like ligase-substrate adaptor activity"/>
    <property type="evidence" value="ECO:0000318"/>
    <property type="project" value="GO_Central"/>
</dbReference>
<dbReference type="Gene3D" id="2.130.10.10">
    <property type="entry name" value="YVTN repeat-like/Quinoprotein amine dehydrogenase"/>
    <property type="match status" value="1"/>
</dbReference>
<feature type="compositionally biased region" description="Basic and acidic residues" evidence="2">
    <location>
        <begin position="1051"/>
        <end position="1067"/>
    </location>
</feature>
<feature type="region of interest" description="Disordered" evidence="2">
    <location>
        <begin position="473"/>
        <end position="496"/>
    </location>
</feature>
<feature type="compositionally biased region" description="Polar residues" evidence="2">
    <location>
        <begin position="1226"/>
        <end position="1265"/>
    </location>
</feature>
<keyword evidence="4" id="KW-1185">Reference proteome</keyword>
<dbReference type="SMART" id="SM00320">
    <property type="entry name" value="WD40"/>
    <property type="match status" value="3"/>
</dbReference>
<keyword evidence="1" id="KW-0853">WD repeat</keyword>